<dbReference type="WBParaSite" id="MCU_009094-RA">
    <property type="protein sequence ID" value="MCU_009094-RA"/>
    <property type="gene ID" value="MCU_009094"/>
</dbReference>
<dbReference type="GO" id="GO:0004672">
    <property type="term" value="F:protein kinase activity"/>
    <property type="evidence" value="ECO:0007669"/>
    <property type="project" value="InterPro"/>
</dbReference>
<proteinExistence type="predicted"/>
<evidence type="ECO:0000259" key="2">
    <source>
        <dbReference type="PROSITE" id="PS50011"/>
    </source>
</evidence>
<keyword evidence="1" id="KW-0732">Signal</keyword>
<dbReference type="InterPro" id="IPR000719">
    <property type="entry name" value="Prot_kinase_dom"/>
</dbReference>
<accession>A0A5K3FQ80</accession>
<feature type="signal peptide" evidence="1">
    <location>
        <begin position="1"/>
        <end position="16"/>
    </location>
</feature>
<evidence type="ECO:0000256" key="1">
    <source>
        <dbReference type="SAM" id="SignalP"/>
    </source>
</evidence>
<dbReference type="AlphaFoldDB" id="A0A5K3FQ80"/>
<evidence type="ECO:0000313" key="3">
    <source>
        <dbReference type="WBParaSite" id="MCU_009094-RA"/>
    </source>
</evidence>
<dbReference type="GO" id="GO:0005524">
    <property type="term" value="F:ATP binding"/>
    <property type="evidence" value="ECO:0007669"/>
    <property type="project" value="InterPro"/>
</dbReference>
<feature type="domain" description="Protein kinase" evidence="2">
    <location>
        <begin position="1"/>
        <end position="94"/>
    </location>
</feature>
<dbReference type="InterPro" id="IPR011009">
    <property type="entry name" value="Kinase-like_dom_sf"/>
</dbReference>
<sequence>MITFSLITPILVMLEAFFSQKSPSSDIYALGVLALEIAAWTQAVETQASSEEERIQLMLDSLVDQQQRSFIEACFDPNPATRPRIKALLNNPAVSEVPTLRLLSAKILVNSTKSVPSEDTAAPVTAGSGATVAVAEVKQETPAGFAGLLQDYMSHLEDETVIVEVTFPTDQISKTRTWKDFRSNFTFTSKYLEDVK</sequence>
<organism evidence="3">
    <name type="scientific">Mesocestoides corti</name>
    <name type="common">Flatworm</name>
    <dbReference type="NCBI Taxonomy" id="53468"/>
    <lineage>
        <taxon>Eukaryota</taxon>
        <taxon>Metazoa</taxon>
        <taxon>Spiralia</taxon>
        <taxon>Lophotrochozoa</taxon>
        <taxon>Platyhelminthes</taxon>
        <taxon>Cestoda</taxon>
        <taxon>Eucestoda</taxon>
        <taxon>Cyclophyllidea</taxon>
        <taxon>Mesocestoididae</taxon>
        <taxon>Mesocestoides</taxon>
    </lineage>
</organism>
<dbReference type="SUPFAM" id="SSF56112">
    <property type="entry name" value="Protein kinase-like (PK-like)"/>
    <property type="match status" value="1"/>
</dbReference>
<name>A0A5K3FQ80_MESCO</name>
<dbReference type="PROSITE" id="PS50011">
    <property type="entry name" value="PROTEIN_KINASE_DOM"/>
    <property type="match status" value="1"/>
</dbReference>
<feature type="chain" id="PRO_5024416280" evidence="1">
    <location>
        <begin position="17"/>
        <end position="196"/>
    </location>
</feature>
<protein>
    <submittedName>
        <fullName evidence="3">Protein kinase domain-containing protein</fullName>
    </submittedName>
</protein>
<dbReference type="Gene3D" id="1.10.510.10">
    <property type="entry name" value="Transferase(Phosphotransferase) domain 1"/>
    <property type="match status" value="1"/>
</dbReference>
<reference evidence="3" key="1">
    <citation type="submission" date="2019-11" db="UniProtKB">
        <authorList>
            <consortium name="WormBaseParasite"/>
        </authorList>
    </citation>
    <scope>IDENTIFICATION</scope>
</reference>